<sequence>MSDSPAFLTAHPEVAAWRHTFLSLKPGVPPCPGLAGAKWQAVHAAAVAFLDHYAEEAAGYGWTTLELFGVHPTLGVLRSDYCGALVLSGETASGIEPDRILFQRTHYRRNVPGQPTDGVALWAFKGGRWL</sequence>
<evidence type="ECO:0000313" key="1">
    <source>
        <dbReference type="EMBL" id="GJD93978.1"/>
    </source>
</evidence>
<proteinExistence type="predicted"/>
<evidence type="ECO:0000313" key="2">
    <source>
        <dbReference type="Proteomes" id="UP001055125"/>
    </source>
</evidence>
<reference evidence="1" key="2">
    <citation type="submission" date="2021-08" db="EMBL/GenBank/DDBJ databases">
        <authorList>
            <person name="Tani A."/>
            <person name="Ola A."/>
            <person name="Ogura Y."/>
            <person name="Katsura K."/>
            <person name="Hayashi T."/>
        </authorList>
    </citation>
    <scope>NUCLEOTIDE SEQUENCE</scope>
    <source>
        <strain evidence="1">DSM 19015</strain>
    </source>
</reference>
<protein>
    <submittedName>
        <fullName evidence="1">Uncharacterized protein</fullName>
    </submittedName>
</protein>
<dbReference type="EMBL" id="BPQP01000017">
    <property type="protein sequence ID" value="GJD93978.1"/>
    <property type="molecule type" value="Genomic_DNA"/>
</dbReference>
<accession>A0ABQ4RWD7</accession>
<gene>
    <name evidence="1" type="ORF">OCOJLMKI_1176</name>
</gene>
<keyword evidence="2" id="KW-1185">Reference proteome</keyword>
<dbReference type="Proteomes" id="UP001055125">
    <property type="component" value="Unassembled WGS sequence"/>
</dbReference>
<comment type="caution">
    <text evidence="1">The sequence shown here is derived from an EMBL/GenBank/DDBJ whole genome shotgun (WGS) entry which is preliminary data.</text>
</comment>
<organism evidence="1 2">
    <name type="scientific">Methylobacterium iners</name>
    <dbReference type="NCBI Taxonomy" id="418707"/>
    <lineage>
        <taxon>Bacteria</taxon>
        <taxon>Pseudomonadati</taxon>
        <taxon>Pseudomonadota</taxon>
        <taxon>Alphaproteobacteria</taxon>
        <taxon>Hyphomicrobiales</taxon>
        <taxon>Methylobacteriaceae</taxon>
        <taxon>Methylobacterium</taxon>
    </lineage>
</organism>
<name>A0ABQ4RWD7_9HYPH</name>
<dbReference type="RefSeq" id="WP_238243172.1">
    <property type="nucleotide sequence ID" value="NZ_BPQP01000017.1"/>
</dbReference>
<reference evidence="1" key="1">
    <citation type="journal article" date="2021" name="Front. Microbiol.">
        <title>Comprehensive Comparative Genomics and Phenotyping of Methylobacterium Species.</title>
        <authorList>
            <person name="Alessa O."/>
            <person name="Ogura Y."/>
            <person name="Fujitani Y."/>
            <person name="Takami H."/>
            <person name="Hayashi T."/>
            <person name="Sahin N."/>
            <person name="Tani A."/>
        </authorList>
    </citation>
    <scope>NUCLEOTIDE SEQUENCE</scope>
    <source>
        <strain evidence="1">DSM 19015</strain>
    </source>
</reference>